<sequence length="142" mass="15538">INNKITSIAAALHKSNVTRKIGRPACFFSAGVPLRWRISRSTRPRDMSPNVRPDIMPAKRTRKHEIPAYVNHNTVPNSISAPSRAALWSAPPFLIAMDTSATALIGCMIGISLDTLPLLIFAPYVRSEKGEIQGQPDIPPSK</sequence>
<keyword evidence="1" id="KW-0255">Endonuclease</keyword>
<accession>A0A5A7QLI8</accession>
<protein>
    <submittedName>
        <fullName evidence="1">Essential meiotic endonuclease 1A</fullName>
    </submittedName>
</protein>
<reference evidence="2" key="1">
    <citation type="journal article" date="2019" name="Curr. Biol.">
        <title>Genome Sequence of Striga asiatica Provides Insight into the Evolution of Plant Parasitism.</title>
        <authorList>
            <person name="Yoshida S."/>
            <person name="Kim S."/>
            <person name="Wafula E.K."/>
            <person name="Tanskanen J."/>
            <person name="Kim Y.M."/>
            <person name="Honaas L."/>
            <person name="Yang Z."/>
            <person name="Spallek T."/>
            <person name="Conn C.E."/>
            <person name="Ichihashi Y."/>
            <person name="Cheong K."/>
            <person name="Cui S."/>
            <person name="Der J.P."/>
            <person name="Gundlach H."/>
            <person name="Jiao Y."/>
            <person name="Hori C."/>
            <person name="Ishida J.K."/>
            <person name="Kasahara H."/>
            <person name="Kiba T."/>
            <person name="Kim M.S."/>
            <person name="Koo N."/>
            <person name="Laohavisit A."/>
            <person name="Lee Y.H."/>
            <person name="Lumba S."/>
            <person name="McCourt P."/>
            <person name="Mortimer J.C."/>
            <person name="Mutuku J.M."/>
            <person name="Nomura T."/>
            <person name="Sasaki-Sekimoto Y."/>
            <person name="Seto Y."/>
            <person name="Wang Y."/>
            <person name="Wakatake T."/>
            <person name="Sakakibara H."/>
            <person name="Demura T."/>
            <person name="Yamaguchi S."/>
            <person name="Yoneyama K."/>
            <person name="Manabe R.I."/>
            <person name="Nelson D.C."/>
            <person name="Schulman A.H."/>
            <person name="Timko M.P."/>
            <person name="dePamphilis C.W."/>
            <person name="Choi D."/>
            <person name="Shirasu K."/>
        </authorList>
    </citation>
    <scope>NUCLEOTIDE SEQUENCE [LARGE SCALE GENOMIC DNA]</scope>
    <source>
        <strain evidence="2">cv. UVA1</strain>
    </source>
</reference>
<organism evidence="1 2">
    <name type="scientific">Striga asiatica</name>
    <name type="common">Asiatic witchweed</name>
    <name type="synonym">Buchnera asiatica</name>
    <dbReference type="NCBI Taxonomy" id="4170"/>
    <lineage>
        <taxon>Eukaryota</taxon>
        <taxon>Viridiplantae</taxon>
        <taxon>Streptophyta</taxon>
        <taxon>Embryophyta</taxon>
        <taxon>Tracheophyta</taxon>
        <taxon>Spermatophyta</taxon>
        <taxon>Magnoliopsida</taxon>
        <taxon>eudicotyledons</taxon>
        <taxon>Gunneridae</taxon>
        <taxon>Pentapetalae</taxon>
        <taxon>asterids</taxon>
        <taxon>lamiids</taxon>
        <taxon>Lamiales</taxon>
        <taxon>Orobanchaceae</taxon>
        <taxon>Buchnereae</taxon>
        <taxon>Striga</taxon>
    </lineage>
</organism>
<dbReference type="AlphaFoldDB" id="A0A5A7QLI8"/>
<keyword evidence="2" id="KW-1185">Reference proteome</keyword>
<gene>
    <name evidence="1" type="ORF">STAS_21658</name>
</gene>
<evidence type="ECO:0000313" key="1">
    <source>
        <dbReference type="EMBL" id="GER44751.1"/>
    </source>
</evidence>
<evidence type="ECO:0000313" key="2">
    <source>
        <dbReference type="Proteomes" id="UP000325081"/>
    </source>
</evidence>
<dbReference type="EMBL" id="BKCP01007070">
    <property type="protein sequence ID" value="GER44751.1"/>
    <property type="molecule type" value="Genomic_DNA"/>
</dbReference>
<keyword evidence="1" id="KW-0540">Nuclease</keyword>
<feature type="non-terminal residue" evidence="1">
    <location>
        <position position="142"/>
    </location>
</feature>
<name>A0A5A7QLI8_STRAF</name>
<comment type="caution">
    <text evidence="1">The sequence shown here is derived from an EMBL/GenBank/DDBJ whole genome shotgun (WGS) entry which is preliminary data.</text>
</comment>
<feature type="non-terminal residue" evidence="1">
    <location>
        <position position="1"/>
    </location>
</feature>
<dbReference type="GO" id="GO:0004519">
    <property type="term" value="F:endonuclease activity"/>
    <property type="evidence" value="ECO:0007669"/>
    <property type="project" value="UniProtKB-KW"/>
</dbReference>
<keyword evidence="1" id="KW-0378">Hydrolase</keyword>
<dbReference type="OrthoDB" id="10532387at2759"/>
<proteinExistence type="predicted"/>
<dbReference type="Proteomes" id="UP000325081">
    <property type="component" value="Unassembled WGS sequence"/>
</dbReference>